<name>A0A7Y9FJI0_9SPHN</name>
<evidence type="ECO:0000256" key="1">
    <source>
        <dbReference type="ARBA" id="ARBA00004370"/>
    </source>
</evidence>
<keyword evidence="7" id="KW-1185">Reference proteome</keyword>
<dbReference type="AlphaFoldDB" id="A0A7Y9FJI0"/>
<gene>
    <name evidence="6" type="ORF">HD841_000232</name>
</gene>
<dbReference type="Pfam" id="PF01124">
    <property type="entry name" value="MAPEG"/>
    <property type="match status" value="1"/>
</dbReference>
<reference evidence="6 7" key="2">
    <citation type="submission" date="2020-08" db="EMBL/GenBank/DDBJ databases">
        <title>The Agave Microbiome: Exploring the role of microbial communities in plant adaptations to desert environments.</title>
        <authorList>
            <person name="Partida-Martinez L.P."/>
        </authorList>
    </citation>
    <scope>NUCLEOTIDE SEQUENCE [LARGE SCALE GENOMIC DNA]</scope>
    <source>
        <strain evidence="6 7">AS2.3</strain>
    </source>
</reference>
<reference evidence="6 7" key="1">
    <citation type="submission" date="2020-07" db="EMBL/GenBank/DDBJ databases">
        <authorList>
            <person name="Partida-Martinez L."/>
            <person name="Huntemann M."/>
            <person name="Clum A."/>
            <person name="Wang J."/>
            <person name="Palaniappan K."/>
            <person name="Ritter S."/>
            <person name="Chen I.-M."/>
            <person name="Stamatis D."/>
            <person name="Reddy T."/>
            <person name="O'Malley R."/>
            <person name="Daum C."/>
            <person name="Shapiro N."/>
            <person name="Ivanova N."/>
            <person name="Kyrpides N."/>
            <person name="Woyke T."/>
        </authorList>
    </citation>
    <scope>NUCLEOTIDE SEQUENCE [LARGE SCALE GENOMIC DNA]</scope>
    <source>
        <strain evidence="6 7">AS2.3</strain>
    </source>
</reference>
<evidence type="ECO:0000256" key="5">
    <source>
        <dbReference type="SAM" id="Phobius"/>
    </source>
</evidence>
<comment type="caution">
    <text evidence="6">The sequence shown here is derived from an EMBL/GenBank/DDBJ whole genome shotgun (WGS) entry which is preliminary data.</text>
</comment>
<dbReference type="Gene3D" id="1.20.120.550">
    <property type="entry name" value="Membrane associated eicosanoid/glutathione metabolism-like domain"/>
    <property type="match status" value="1"/>
</dbReference>
<accession>A0A7Y9FJI0</accession>
<evidence type="ECO:0000256" key="3">
    <source>
        <dbReference type="ARBA" id="ARBA00022989"/>
    </source>
</evidence>
<keyword evidence="4 5" id="KW-0472">Membrane</keyword>
<dbReference type="InterPro" id="IPR001129">
    <property type="entry name" value="Membr-assoc_MAPEG"/>
</dbReference>
<dbReference type="Proteomes" id="UP000517753">
    <property type="component" value="Unassembled WGS sequence"/>
</dbReference>
<feature type="transmembrane region" description="Helical" evidence="5">
    <location>
        <begin position="48"/>
        <end position="66"/>
    </location>
</feature>
<organism evidence="6 7">
    <name type="scientific">Sphingomonas melonis</name>
    <dbReference type="NCBI Taxonomy" id="152682"/>
    <lineage>
        <taxon>Bacteria</taxon>
        <taxon>Pseudomonadati</taxon>
        <taxon>Pseudomonadota</taxon>
        <taxon>Alphaproteobacteria</taxon>
        <taxon>Sphingomonadales</taxon>
        <taxon>Sphingomonadaceae</taxon>
        <taxon>Sphingomonas</taxon>
    </lineage>
</organism>
<feature type="transmembrane region" description="Helical" evidence="5">
    <location>
        <begin position="16"/>
        <end position="36"/>
    </location>
</feature>
<dbReference type="EMBL" id="JACCBY010000001">
    <property type="protein sequence ID" value="NYD88463.1"/>
    <property type="molecule type" value="Genomic_DNA"/>
</dbReference>
<evidence type="ECO:0000256" key="2">
    <source>
        <dbReference type="ARBA" id="ARBA00022692"/>
    </source>
</evidence>
<protein>
    <recommendedName>
        <fullName evidence="8">MAPEG family protein</fullName>
    </recommendedName>
</protein>
<evidence type="ECO:0000313" key="6">
    <source>
        <dbReference type="EMBL" id="NYD88463.1"/>
    </source>
</evidence>
<feature type="transmembrane region" description="Helical" evidence="5">
    <location>
        <begin position="119"/>
        <end position="138"/>
    </location>
</feature>
<dbReference type="SUPFAM" id="SSF161084">
    <property type="entry name" value="MAPEG domain-like"/>
    <property type="match status" value="1"/>
</dbReference>
<dbReference type="InterPro" id="IPR023352">
    <property type="entry name" value="MAPEG-like_dom_sf"/>
</dbReference>
<sequence>MSEPVRAPTLRKAQNGVARGIGIGLGLTIAAAILGYSRSTTAILESRLTTLGIAALVLGLWLAAAMGDVARRRFTSAGAIGGSDGDPRVDVANAILRNTAEQALLALVAYSALTLVSDYARVPVALFAACFTAGRLLFWTGYRDGAEARALGFALTFYPSVAALLMAAIAALR</sequence>
<evidence type="ECO:0000313" key="7">
    <source>
        <dbReference type="Proteomes" id="UP000517753"/>
    </source>
</evidence>
<evidence type="ECO:0008006" key="8">
    <source>
        <dbReference type="Google" id="ProtNLM"/>
    </source>
</evidence>
<feature type="transmembrane region" description="Helical" evidence="5">
    <location>
        <begin position="150"/>
        <end position="172"/>
    </location>
</feature>
<keyword evidence="3 5" id="KW-1133">Transmembrane helix</keyword>
<evidence type="ECO:0000256" key="4">
    <source>
        <dbReference type="ARBA" id="ARBA00023136"/>
    </source>
</evidence>
<dbReference type="RefSeq" id="WP_179507059.1">
    <property type="nucleotide sequence ID" value="NZ_JACCBY010000001.1"/>
</dbReference>
<dbReference type="GO" id="GO:0016020">
    <property type="term" value="C:membrane"/>
    <property type="evidence" value="ECO:0007669"/>
    <property type="project" value="UniProtKB-SubCell"/>
</dbReference>
<proteinExistence type="predicted"/>
<comment type="subcellular location">
    <subcellularLocation>
        <location evidence="1">Membrane</location>
    </subcellularLocation>
</comment>
<keyword evidence="2 5" id="KW-0812">Transmembrane</keyword>